<dbReference type="InterPro" id="IPR002067">
    <property type="entry name" value="MCP"/>
</dbReference>
<dbReference type="Pfam" id="PF00153">
    <property type="entry name" value="Mito_carr"/>
    <property type="match status" value="2"/>
</dbReference>
<dbReference type="InParanoid" id="A0A0C2ZPK7"/>
<feature type="transmembrane region" description="Helical" evidence="10">
    <location>
        <begin position="118"/>
        <end position="143"/>
    </location>
</feature>
<dbReference type="InterPro" id="IPR018108">
    <property type="entry name" value="MCP_transmembrane"/>
</dbReference>
<organism evidence="11 12">
    <name type="scientific">Scleroderma citrinum Foug A</name>
    <dbReference type="NCBI Taxonomy" id="1036808"/>
    <lineage>
        <taxon>Eukaryota</taxon>
        <taxon>Fungi</taxon>
        <taxon>Dikarya</taxon>
        <taxon>Basidiomycota</taxon>
        <taxon>Agaricomycotina</taxon>
        <taxon>Agaricomycetes</taxon>
        <taxon>Agaricomycetidae</taxon>
        <taxon>Boletales</taxon>
        <taxon>Sclerodermatineae</taxon>
        <taxon>Sclerodermataceae</taxon>
        <taxon>Scleroderma</taxon>
    </lineage>
</organism>
<feature type="repeat" description="Solcar" evidence="8">
    <location>
        <begin position="161"/>
        <end position="201"/>
    </location>
</feature>
<evidence type="ECO:0000256" key="3">
    <source>
        <dbReference type="ARBA" id="ARBA00022692"/>
    </source>
</evidence>
<dbReference type="EMBL" id="KN822034">
    <property type="protein sequence ID" value="KIM63493.1"/>
    <property type="molecule type" value="Genomic_DNA"/>
</dbReference>
<evidence type="ECO:0000256" key="2">
    <source>
        <dbReference type="ARBA" id="ARBA00022448"/>
    </source>
</evidence>
<evidence type="ECO:0000256" key="1">
    <source>
        <dbReference type="ARBA" id="ARBA00004225"/>
    </source>
</evidence>
<evidence type="ECO:0000256" key="7">
    <source>
        <dbReference type="ARBA" id="ARBA00023136"/>
    </source>
</evidence>
<comment type="similarity">
    <text evidence="9">Belongs to the mitochondrial carrier (TC 2.A.29) family.</text>
</comment>
<keyword evidence="5 10" id="KW-1133">Transmembrane helix</keyword>
<evidence type="ECO:0000256" key="10">
    <source>
        <dbReference type="SAM" id="Phobius"/>
    </source>
</evidence>
<evidence type="ECO:0000313" key="12">
    <source>
        <dbReference type="Proteomes" id="UP000053989"/>
    </source>
</evidence>
<feature type="transmembrane region" description="Helical" evidence="10">
    <location>
        <begin position="163"/>
        <end position="184"/>
    </location>
</feature>
<keyword evidence="6" id="KW-0496">Mitochondrion</keyword>
<keyword evidence="12" id="KW-1185">Reference proteome</keyword>
<dbReference type="GO" id="GO:0031966">
    <property type="term" value="C:mitochondrial membrane"/>
    <property type="evidence" value="ECO:0007669"/>
    <property type="project" value="UniProtKB-SubCell"/>
</dbReference>
<comment type="subcellular location">
    <subcellularLocation>
        <location evidence="1">Mitochondrion membrane</location>
        <topology evidence="1">Multi-pass membrane protein</topology>
    </subcellularLocation>
</comment>
<dbReference type="AlphaFoldDB" id="A0A0C2ZPK7"/>
<evidence type="ECO:0000256" key="5">
    <source>
        <dbReference type="ARBA" id="ARBA00022989"/>
    </source>
</evidence>
<dbReference type="GO" id="GO:0055085">
    <property type="term" value="P:transmembrane transport"/>
    <property type="evidence" value="ECO:0007669"/>
    <property type="project" value="InterPro"/>
</dbReference>
<accession>A0A0C2ZPK7</accession>
<keyword evidence="7 8" id="KW-0472">Membrane</keyword>
<feature type="repeat" description="Solcar" evidence="8">
    <location>
        <begin position="24"/>
        <end position="119"/>
    </location>
</feature>
<keyword evidence="4" id="KW-0677">Repeat</keyword>
<dbReference type="OrthoDB" id="3249299at2759"/>
<evidence type="ECO:0000256" key="6">
    <source>
        <dbReference type="ARBA" id="ARBA00023128"/>
    </source>
</evidence>
<dbReference type="HOGENOM" id="CLU_1361129_0_0_1"/>
<keyword evidence="2 9" id="KW-0813">Transport</keyword>
<dbReference type="PANTHER" id="PTHR24089">
    <property type="entry name" value="SOLUTE CARRIER FAMILY 25"/>
    <property type="match status" value="1"/>
</dbReference>
<dbReference type="STRING" id="1036808.A0A0C2ZPK7"/>
<evidence type="ECO:0000256" key="4">
    <source>
        <dbReference type="ARBA" id="ARBA00022737"/>
    </source>
</evidence>
<name>A0A0C2ZPK7_9AGAM</name>
<dbReference type="PRINTS" id="PR00926">
    <property type="entry name" value="MITOCARRIER"/>
</dbReference>
<evidence type="ECO:0000256" key="9">
    <source>
        <dbReference type="RuleBase" id="RU000488"/>
    </source>
</evidence>
<protein>
    <submittedName>
        <fullName evidence="11">Uncharacterized protein</fullName>
    </submittedName>
</protein>
<dbReference type="Gene3D" id="1.50.40.10">
    <property type="entry name" value="Mitochondrial carrier domain"/>
    <property type="match status" value="2"/>
</dbReference>
<evidence type="ECO:0000256" key="8">
    <source>
        <dbReference type="PROSITE-ProRule" id="PRU00282"/>
    </source>
</evidence>
<gene>
    <name evidence="11" type="ORF">SCLCIDRAFT_24170</name>
</gene>
<proteinExistence type="inferred from homology"/>
<dbReference type="PROSITE" id="PS50920">
    <property type="entry name" value="SOLCAR"/>
    <property type="match status" value="2"/>
</dbReference>
<sequence>MRLGGRKSDMFDLGDGKRTIAHYVLIYNQGSVNEKIGNAAKTAVAPLDRVKILFQASNPGFQKPHPSQGAWTGALRTGLAIYGDEDDVRGLFQGHLATLLRIFPYAVIKFMTYDQWRLRFTTGSLAVSMISMILYAGTSFLTWDFLHAHIYPPSNDHSMRPSVLANLAIGAVSGAVSQTVSYPLEVIRRRMQVGGLTQPDR</sequence>
<keyword evidence="3 8" id="KW-0812">Transmembrane</keyword>
<dbReference type="InterPro" id="IPR023395">
    <property type="entry name" value="MCP_dom_sf"/>
</dbReference>
<dbReference type="Proteomes" id="UP000053989">
    <property type="component" value="Unassembled WGS sequence"/>
</dbReference>
<reference evidence="11 12" key="1">
    <citation type="submission" date="2014-04" db="EMBL/GenBank/DDBJ databases">
        <authorList>
            <consortium name="DOE Joint Genome Institute"/>
            <person name="Kuo A."/>
            <person name="Kohler A."/>
            <person name="Nagy L.G."/>
            <person name="Floudas D."/>
            <person name="Copeland A."/>
            <person name="Barry K.W."/>
            <person name="Cichocki N."/>
            <person name="Veneault-Fourrey C."/>
            <person name="LaButti K."/>
            <person name="Lindquist E.A."/>
            <person name="Lipzen A."/>
            <person name="Lundell T."/>
            <person name="Morin E."/>
            <person name="Murat C."/>
            <person name="Sun H."/>
            <person name="Tunlid A."/>
            <person name="Henrissat B."/>
            <person name="Grigoriev I.V."/>
            <person name="Hibbett D.S."/>
            <person name="Martin F."/>
            <person name="Nordberg H.P."/>
            <person name="Cantor M.N."/>
            <person name="Hua S.X."/>
        </authorList>
    </citation>
    <scope>NUCLEOTIDE SEQUENCE [LARGE SCALE GENOMIC DNA]</scope>
    <source>
        <strain evidence="11 12">Foug A</strain>
    </source>
</reference>
<evidence type="ECO:0000313" key="11">
    <source>
        <dbReference type="EMBL" id="KIM63493.1"/>
    </source>
</evidence>
<dbReference type="SUPFAM" id="SSF103506">
    <property type="entry name" value="Mitochondrial carrier"/>
    <property type="match status" value="1"/>
</dbReference>
<reference evidence="12" key="2">
    <citation type="submission" date="2015-01" db="EMBL/GenBank/DDBJ databases">
        <title>Evolutionary Origins and Diversification of the Mycorrhizal Mutualists.</title>
        <authorList>
            <consortium name="DOE Joint Genome Institute"/>
            <consortium name="Mycorrhizal Genomics Consortium"/>
            <person name="Kohler A."/>
            <person name="Kuo A."/>
            <person name="Nagy L.G."/>
            <person name="Floudas D."/>
            <person name="Copeland A."/>
            <person name="Barry K.W."/>
            <person name="Cichocki N."/>
            <person name="Veneault-Fourrey C."/>
            <person name="LaButti K."/>
            <person name="Lindquist E.A."/>
            <person name="Lipzen A."/>
            <person name="Lundell T."/>
            <person name="Morin E."/>
            <person name="Murat C."/>
            <person name="Riley R."/>
            <person name="Ohm R."/>
            <person name="Sun H."/>
            <person name="Tunlid A."/>
            <person name="Henrissat B."/>
            <person name="Grigoriev I.V."/>
            <person name="Hibbett D.S."/>
            <person name="Martin F."/>
        </authorList>
    </citation>
    <scope>NUCLEOTIDE SEQUENCE [LARGE SCALE GENOMIC DNA]</scope>
    <source>
        <strain evidence="12">Foug A</strain>
    </source>
</reference>